<evidence type="ECO:0000313" key="2">
    <source>
        <dbReference type="Proteomes" id="UP000545493"/>
    </source>
</evidence>
<name>A0A7X5UPY2_9PSEU</name>
<dbReference type="EMBL" id="JAAOYM010000001">
    <property type="protein sequence ID" value="NIJ12066.1"/>
    <property type="molecule type" value="Genomic_DNA"/>
</dbReference>
<dbReference type="RefSeq" id="WP_167170277.1">
    <property type="nucleotide sequence ID" value="NZ_JAAOYM010000001.1"/>
</dbReference>
<organism evidence="1 2">
    <name type="scientific">Saccharomonospora amisosensis</name>
    <dbReference type="NCBI Taxonomy" id="1128677"/>
    <lineage>
        <taxon>Bacteria</taxon>
        <taxon>Bacillati</taxon>
        <taxon>Actinomycetota</taxon>
        <taxon>Actinomycetes</taxon>
        <taxon>Pseudonocardiales</taxon>
        <taxon>Pseudonocardiaceae</taxon>
        <taxon>Saccharomonospora</taxon>
    </lineage>
</organism>
<proteinExistence type="predicted"/>
<evidence type="ECO:0000313" key="1">
    <source>
        <dbReference type="EMBL" id="NIJ12066.1"/>
    </source>
</evidence>
<reference evidence="1 2" key="1">
    <citation type="submission" date="2020-03" db="EMBL/GenBank/DDBJ databases">
        <title>Sequencing the genomes of 1000 actinobacteria strains.</title>
        <authorList>
            <person name="Klenk H.-P."/>
        </authorList>
    </citation>
    <scope>NUCLEOTIDE SEQUENCE [LARGE SCALE GENOMIC DNA]</scope>
    <source>
        <strain evidence="1 2">DSM 45685</strain>
    </source>
</reference>
<keyword evidence="2" id="KW-1185">Reference proteome</keyword>
<sequence>MSGDLLLGTYLNDHHAAAVAATELARRMAAEQRGSPGSEPLRRLALDLEEDLLVLRGIMAALDIPVRGYKAGAAWVAEKLGRLKLNGRLLRRSPATPVIELDALAMAIAGKAAGWRALLPVSDRDGAVGEHRLRELLARAEDQADRVRDLQGHYAADAFAAA</sequence>
<gene>
    <name evidence="1" type="ORF">FHU38_002410</name>
</gene>
<protein>
    <submittedName>
        <fullName evidence="1">Uncharacterized protein</fullName>
    </submittedName>
</protein>
<dbReference type="AlphaFoldDB" id="A0A7X5UPY2"/>
<dbReference type="Proteomes" id="UP000545493">
    <property type="component" value="Unassembled WGS sequence"/>
</dbReference>
<comment type="caution">
    <text evidence="1">The sequence shown here is derived from an EMBL/GenBank/DDBJ whole genome shotgun (WGS) entry which is preliminary data.</text>
</comment>
<accession>A0A7X5UPY2</accession>